<organism evidence="5 6">
    <name type="scientific">Dothidotthia symphoricarpi CBS 119687</name>
    <dbReference type="NCBI Taxonomy" id="1392245"/>
    <lineage>
        <taxon>Eukaryota</taxon>
        <taxon>Fungi</taxon>
        <taxon>Dikarya</taxon>
        <taxon>Ascomycota</taxon>
        <taxon>Pezizomycotina</taxon>
        <taxon>Dothideomycetes</taxon>
        <taxon>Pleosporomycetidae</taxon>
        <taxon>Pleosporales</taxon>
        <taxon>Dothidotthiaceae</taxon>
        <taxon>Dothidotthia</taxon>
    </lineage>
</organism>
<dbReference type="Pfam" id="PF01494">
    <property type="entry name" value="FAD_binding_3"/>
    <property type="match status" value="1"/>
</dbReference>
<keyword evidence="3" id="KW-0560">Oxidoreductase</keyword>
<keyword evidence="6" id="KW-1185">Reference proteome</keyword>
<gene>
    <name evidence="5" type="ORF">P153DRAFT_263184</name>
</gene>
<dbReference type="InterPro" id="IPR036188">
    <property type="entry name" value="FAD/NAD-bd_sf"/>
</dbReference>
<sequence length="391" mass="43020">SQKPLSILISGAGIAGSSLAFMLASHPSFNLKPVVTLVERSTEPRTTGQAIDIRGPAVGVIRQLGLEQKIKERHTTEVAAAFLNSQGKIIAQLDSTGDADKQNATSEFEILRGELAGLLLDEVEIARQTKGAAVNVVYGESIKSLTEQDDGVAVQFMNGKVDAQKFDVVVAADGIFSKTRSMIFGKDDSPDFIKPLGLYVAFFTVPRIEQDDDIWRWYPAAGGLAMHLRPHRSKKTMGVYLSITAPKKERIPEIDEVLTKDINAQKAMIRERFQNVGWQRERFLAAMDSADDFYVQNTSQVKTPQWTRGRSVIVGDAAFAIMGIGTSLAMIGPYVMAGELSKITSNDAAEVAAALQRYEDIFRPYVQKNDTMPPMFPQMMNPQTKMGVRML</sequence>
<dbReference type="OrthoDB" id="655030at2759"/>
<dbReference type="GeneID" id="54403277"/>
<protein>
    <submittedName>
        <fullName evidence="5">FAD/NAD(P)-binding domain-containing protein</fullName>
    </submittedName>
</protein>
<dbReference type="SUPFAM" id="SSF51905">
    <property type="entry name" value="FAD/NAD(P)-binding domain"/>
    <property type="match status" value="1"/>
</dbReference>
<reference evidence="5" key="1">
    <citation type="journal article" date="2020" name="Stud. Mycol.">
        <title>101 Dothideomycetes genomes: a test case for predicting lifestyles and emergence of pathogens.</title>
        <authorList>
            <person name="Haridas S."/>
            <person name="Albert R."/>
            <person name="Binder M."/>
            <person name="Bloem J."/>
            <person name="Labutti K."/>
            <person name="Salamov A."/>
            <person name="Andreopoulos B."/>
            <person name="Baker S."/>
            <person name="Barry K."/>
            <person name="Bills G."/>
            <person name="Bluhm B."/>
            <person name="Cannon C."/>
            <person name="Castanera R."/>
            <person name="Culley D."/>
            <person name="Daum C."/>
            <person name="Ezra D."/>
            <person name="Gonzalez J."/>
            <person name="Henrissat B."/>
            <person name="Kuo A."/>
            <person name="Liang C."/>
            <person name="Lipzen A."/>
            <person name="Lutzoni F."/>
            <person name="Magnuson J."/>
            <person name="Mondo S."/>
            <person name="Nolan M."/>
            <person name="Ohm R."/>
            <person name="Pangilinan J."/>
            <person name="Park H.-J."/>
            <person name="Ramirez L."/>
            <person name="Alfaro M."/>
            <person name="Sun H."/>
            <person name="Tritt A."/>
            <person name="Yoshinaga Y."/>
            <person name="Zwiers L.-H."/>
            <person name="Turgeon B."/>
            <person name="Goodwin S."/>
            <person name="Spatafora J."/>
            <person name="Crous P."/>
            <person name="Grigoriev I."/>
        </authorList>
    </citation>
    <scope>NUCLEOTIDE SEQUENCE</scope>
    <source>
        <strain evidence="5">CBS 119687</strain>
    </source>
</reference>
<dbReference type="PANTHER" id="PTHR46865:SF2">
    <property type="entry name" value="MONOOXYGENASE"/>
    <property type="match status" value="1"/>
</dbReference>
<evidence type="ECO:0000313" key="6">
    <source>
        <dbReference type="Proteomes" id="UP000799771"/>
    </source>
</evidence>
<evidence type="ECO:0000313" key="5">
    <source>
        <dbReference type="EMBL" id="KAF2128311.1"/>
    </source>
</evidence>
<dbReference type="Gene3D" id="3.50.50.60">
    <property type="entry name" value="FAD/NAD(P)-binding domain"/>
    <property type="match status" value="1"/>
</dbReference>
<dbReference type="GO" id="GO:0071949">
    <property type="term" value="F:FAD binding"/>
    <property type="evidence" value="ECO:0007669"/>
    <property type="project" value="InterPro"/>
</dbReference>
<dbReference type="AlphaFoldDB" id="A0A6A6AC72"/>
<dbReference type="RefSeq" id="XP_033522700.1">
    <property type="nucleotide sequence ID" value="XM_033662845.1"/>
</dbReference>
<evidence type="ECO:0000259" key="4">
    <source>
        <dbReference type="Pfam" id="PF01494"/>
    </source>
</evidence>
<dbReference type="GO" id="GO:0016491">
    <property type="term" value="F:oxidoreductase activity"/>
    <property type="evidence" value="ECO:0007669"/>
    <property type="project" value="UniProtKB-KW"/>
</dbReference>
<feature type="non-terminal residue" evidence="5">
    <location>
        <position position="1"/>
    </location>
</feature>
<dbReference type="Proteomes" id="UP000799771">
    <property type="component" value="Unassembled WGS sequence"/>
</dbReference>
<keyword evidence="1" id="KW-0285">Flavoprotein</keyword>
<name>A0A6A6AC72_9PLEO</name>
<feature type="non-terminal residue" evidence="5">
    <location>
        <position position="391"/>
    </location>
</feature>
<dbReference type="InterPro" id="IPR002938">
    <property type="entry name" value="FAD-bd"/>
</dbReference>
<feature type="domain" description="FAD-binding" evidence="4">
    <location>
        <begin position="7"/>
        <end position="367"/>
    </location>
</feature>
<evidence type="ECO:0000256" key="1">
    <source>
        <dbReference type="ARBA" id="ARBA00022630"/>
    </source>
</evidence>
<evidence type="ECO:0000256" key="2">
    <source>
        <dbReference type="ARBA" id="ARBA00022827"/>
    </source>
</evidence>
<dbReference type="PRINTS" id="PR00420">
    <property type="entry name" value="RNGMNOXGNASE"/>
</dbReference>
<dbReference type="InterPro" id="IPR051704">
    <property type="entry name" value="FAD_aromatic-hydroxylase"/>
</dbReference>
<dbReference type="EMBL" id="ML977508">
    <property type="protein sequence ID" value="KAF2128311.1"/>
    <property type="molecule type" value="Genomic_DNA"/>
</dbReference>
<proteinExistence type="predicted"/>
<keyword evidence="2" id="KW-0274">FAD</keyword>
<accession>A0A6A6AC72</accession>
<evidence type="ECO:0000256" key="3">
    <source>
        <dbReference type="ARBA" id="ARBA00023002"/>
    </source>
</evidence>
<dbReference type="PANTHER" id="PTHR46865">
    <property type="entry name" value="OXIDOREDUCTASE-RELATED"/>
    <property type="match status" value="1"/>
</dbReference>